<dbReference type="HOGENOM" id="CLU_1672376_0_0_1"/>
<dbReference type="PaxDb" id="4113-PGSC0003DMT400089003"/>
<protein>
    <submittedName>
        <fullName evidence="3">Integrase core domain containing protein</fullName>
    </submittedName>
</protein>
<keyword evidence="1" id="KW-0175">Coiled coil</keyword>
<feature type="compositionally biased region" description="Low complexity" evidence="2">
    <location>
        <begin position="106"/>
        <end position="115"/>
    </location>
</feature>
<feature type="coiled-coil region" evidence="1">
    <location>
        <begin position="40"/>
        <end position="67"/>
    </location>
</feature>
<name>M1DH81_SOLTU</name>
<reference evidence="4" key="1">
    <citation type="journal article" date="2011" name="Nature">
        <title>Genome sequence and analysis of the tuber crop potato.</title>
        <authorList>
            <consortium name="The Potato Genome Sequencing Consortium"/>
        </authorList>
    </citation>
    <scope>NUCLEOTIDE SEQUENCE [LARGE SCALE GENOMIC DNA]</scope>
    <source>
        <strain evidence="4">cv. DM1-3 516 R44</strain>
    </source>
</reference>
<evidence type="ECO:0000313" key="3">
    <source>
        <dbReference type="EnsemblPlants" id="PGSC0003DMT400089003"/>
    </source>
</evidence>
<evidence type="ECO:0000313" key="4">
    <source>
        <dbReference type="Proteomes" id="UP000011115"/>
    </source>
</evidence>
<feature type="region of interest" description="Disordered" evidence="2">
    <location>
        <begin position="106"/>
        <end position="151"/>
    </location>
</feature>
<dbReference type="Gramene" id="PGSC0003DMT400089003">
    <property type="protein sequence ID" value="PGSC0003DMT400089003"/>
    <property type="gene ID" value="PGSC0003DMG400038574"/>
</dbReference>
<dbReference type="EnsemblPlants" id="PGSC0003DMT400089003">
    <property type="protein sequence ID" value="PGSC0003DMT400089003"/>
    <property type="gene ID" value="PGSC0003DMG400038574"/>
</dbReference>
<dbReference type="AlphaFoldDB" id="M1DH81"/>
<sequence>MNNQGVQINPIGKNLNDRVELQPHGVINVHTQVHGGNLIGEAEKRLIDQSEARMEKLMDQNTQAVHKRMDVFELRVLERSTKTIDLATFQTELASIHADVDALLAPPESAPEASPTDVSTTECAETVHGSATDSALSVDPTGYEKQDPPIS</sequence>
<reference evidence="3" key="2">
    <citation type="submission" date="2015-06" db="UniProtKB">
        <authorList>
            <consortium name="EnsemblPlants"/>
        </authorList>
    </citation>
    <scope>IDENTIFICATION</scope>
    <source>
        <strain evidence="3">DM1-3 516 R44</strain>
    </source>
</reference>
<proteinExistence type="predicted"/>
<dbReference type="InParanoid" id="M1DH81"/>
<organism evidence="3 4">
    <name type="scientific">Solanum tuberosum</name>
    <name type="common">Potato</name>
    <dbReference type="NCBI Taxonomy" id="4113"/>
    <lineage>
        <taxon>Eukaryota</taxon>
        <taxon>Viridiplantae</taxon>
        <taxon>Streptophyta</taxon>
        <taxon>Embryophyta</taxon>
        <taxon>Tracheophyta</taxon>
        <taxon>Spermatophyta</taxon>
        <taxon>Magnoliopsida</taxon>
        <taxon>eudicotyledons</taxon>
        <taxon>Gunneridae</taxon>
        <taxon>Pentapetalae</taxon>
        <taxon>asterids</taxon>
        <taxon>lamiids</taxon>
        <taxon>Solanales</taxon>
        <taxon>Solanaceae</taxon>
        <taxon>Solanoideae</taxon>
        <taxon>Solaneae</taxon>
        <taxon>Solanum</taxon>
    </lineage>
</organism>
<evidence type="ECO:0000256" key="1">
    <source>
        <dbReference type="SAM" id="Coils"/>
    </source>
</evidence>
<feature type="compositionally biased region" description="Basic and acidic residues" evidence="2">
    <location>
        <begin position="142"/>
        <end position="151"/>
    </location>
</feature>
<accession>M1DH81</accession>
<dbReference type="Proteomes" id="UP000011115">
    <property type="component" value="Unassembled WGS sequence"/>
</dbReference>
<keyword evidence="4" id="KW-1185">Reference proteome</keyword>
<evidence type="ECO:0000256" key="2">
    <source>
        <dbReference type="SAM" id="MobiDB-lite"/>
    </source>
</evidence>
<feature type="compositionally biased region" description="Polar residues" evidence="2">
    <location>
        <begin position="116"/>
        <end position="135"/>
    </location>
</feature>